<comment type="caution">
    <text evidence="1">The sequence shown here is derived from an EMBL/GenBank/DDBJ whole genome shotgun (WGS) entry which is preliminary data.</text>
</comment>
<reference evidence="1 2" key="1">
    <citation type="submission" date="2024-04" db="EMBL/GenBank/DDBJ databases">
        <title>Flavobacterium sp. DGU41 16S ribosomal RNA gene Genome sequencing and assembly.</title>
        <authorList>
            <person name="Park S."/>
        </authorList>
    </citation>
    <scope>NUCLEOTIDE SEQUENCE [LARGE SCALE GENOMIC DNA]</scope>
    <source>
        <strain evidence="1 2">DGU41</strain>
    </source>
</reference>
<keyword evidence="2" id="KW-1185">Reference proteome</keyword>
<proteinExistence type="predicted"/>
<gene>
    <name evidence="1" type="ORF">AAEO58_10295</name>
</gene>
<organism evidence="1 2">
    <name type="scientific">Flavobacterium helocola</name>
    <dbReference type="NCBI Taxonomy" id="3139139"/>
    <lineage>
        <taxon>Bacteria</taxon>
        <taxon>Pseudomonadati</taxon>
        <taxon>Bacteroidota</taxon>
        <taxon>Flavobacteriia</taxon>
        <taxon>Flavobacteriales</taxon>
        <taxon>Flavobacteriaceae</taxon>
        <taxon>Flavobacterium</taxon>
    </lineage>
</organism>
<evidence type="ECO:0000313" key="1">
    <source>
        <dbReference type="EMBL" id="MEL1248433.1"/>
    </source>
</evidence>
<dbReference type="Proteomes" id="UP001393056">
    <property type="component" value="Unassembled WGS sequence"/>
</dbReference>
<evidence type="ECO:0000313" key="2">
    <source>
        <dbReference type="Proteomes" id="UP001393056"/>
    </source>
</evidence>
<protein>
    <submittedName>
        <fullName evidence="1">Uncharacterized protein</fullName>
    </submittedName>
</protein>
<dbReference type="RefSeq" id="WP_341683316.1">
    <property type="nucleotide sequence ID" value="NZ_JBBYHT010000004.1"/>
</dbReference>
<dbReference type="EMBL" id="JBBYHT010000004">
    <property type="protein sequence ID" value="MEL1248433.1"/>
    <property type="molecule type" value="Genomic_DNA"/>
</dbReference>
<name>A0ABU9I7N9_9FLAO</name>
<accession>A0ABU9I7N9</accession>
<sequence>MNIIETTGVADAKAELQKGIESLAFFSDKTVDEIGDELISIQVERNGGSNLEITQGFVSLKRFLLASTYGDDAIGSFPASNPESYKTVAVIELTEMGALVMGPNDKLKLALKNLDPMKKYIFDGIESPVTSDDIYMYEEKSIADEQTNYDVNVKNFDIAIIDDDATITELNFTHDNGVVTKHSMREIRAISQDIDPVAYVRNDGKVLPNFVGFIQLPLKGIVNINVRKNEGSVVKFFMRKDVELLAMGLIK</sequence>